<dbReference type="EMBL" id="CABIJS010000583">
    <property type="protein sequence ID" value="VUZ53930.1"/>
    <property type="molecule type" value="Genomic_DNA"/>
</dbReference>
<proteinExistence type="predicted"/>
<name>A0A564Z3C7_HYMDI</name>
<dbReference type="Proteomes" id="UP000321570">
    <property type="component" value="Unassembled WGS sequence"/>
</dbReference>
<evidence type="ECO:0000313" key="1">
    <source>
        <dbReference type="EMBL" id="VUZ53930.1"/>
    </source>
</evidence>
<gene>
    <name evidence="1" type="ORF">WMSIL1_LOCUS12130</name>
</gene>
<sequence>MASVVNELFMLTKEINTLHICFIHCRYRFGNLFDKTGRRPESTAWYMEK</sequence>
<dbReference type="AlphaFoldDB" id="A0A564Z3C7"/>
<accession>A0A564Z3C7</accession>
<organism evidence="1 2">
    <name type="scientific">Hymenolepis diminuta</name>
    <name type="common">Rat tapeworm</name>
    <dbReference type="NCBI Taxonomy" id="6216"/>
    <lineage>
        <taxon>Eukaryota</taxon>
        <taxon>Metazoa</taxon>
        <taxon>Spiralia</taxon>
        <taxon>Lophotrochozoa</taxon>
        <taxon>Platyhelminthes</taxon>
        <taxon>Cestoda</taxon>
        <taxon>Eucestoda</taxon>
        <taxon>Cyclophyllidea</taxon>
        <taxon>Hymenolepididae</taxon>
        <taxon>Hymenolepis</taxon>
    </lineage>
</organism>
<evidence type="ECO:0000313" key="2">
    <source>
        <dbReference type="Proteomes" id="UP000321570"/>
    </source>
</evidence>
<protein>
    <submittedName>
        <fullName evidence="1">Uncharacterized protein</fullName>
    </submittedName>
</protein>
<reference evidence="1 2" key="1">
    <citation type="submission" date="2019-07" db="EMBL/GenBank/DDBJ databases">
        <authorList>
            <person name="Jastrzebski P J."/>
            <person name="Paukszto L."/>
            <person name="Jastrzebski P J."/>
        </authorList>
    </citation>
    <scope>NUCLEOTIDE SEQUENCE [LARGE SCALE GENOMIC DNA]</scope>
    <source>
        <strain evidence="1 2">WMS-il1</strain>
    </source>
</reference>
<keyword evidence="2" id="KW-1185">Reference proteome</keyword>